<sequence>MRAGGQTELQAEGYTAVEDSILHLLRELMQDRLILEPIPSQWDRVIELLHSEDERADPNIIYEKSGNEASSSDKDVSGATLPTRIFLL</sequence>
<dbReference type="Proteomes" id="UP001630127">
    <property type="component" value="Unassembled WGS sequence"/>
</dbReference>
<gene>
    <name evidence="2" type="ORF">ACH5RR_032441</name>
</gene>
<dbReference type="EMBL" id="JBJUIK010000013">
    <property type="protein sequence ID" value="KAL3507059.1"/>
    <property type="molecule type" value="Genomic_DNA"/>
</dbReference>
<evidence type="ECO:0000313" key="2">
    <source>
        <dbReference type="EMBL" id="KAL3507059.1"/>
    </source>
</evidence>
<protein>
    <submittedName>
        <fullName evidence="2">Uncharacterized protein</fullName>
    </submittedName>
</protein>
<proteinExistence type="predicted"/>
<dbReference type="AlphaFoldDB" id="A0ABD2YI23"/>
<evidence type="ECO:0000313" key="3">
    <source>
        <dbReference type="Proteomes" id="UP001630127"/>
    </source>
</evidence>
<name>A0ABD2YI23_9GENT</name>
<accession>A0ABD2YI23</accession>
<feature type="region of interest" description="Disordered" evidence="1">
    <location>
        <begin position="57"/>
        <end position="79"/>
    </location>
</feature>
<reference evidence="2 3" key="1">
    <citation type="submission" date="2024-11" db="EMBL/GenBank/DDBJ databases">
        <title>A near-complete genome assembly of Cinchona calisaya.</title>
        <authorList>
            <person name="Lian D.C."/>
            <person name="Zhao X.W."/>
            <person name="Wei L."/>
        </authorList>
    </citation>
    <scope>NUCLEOTIDE SEQUENCE [LARGE SCALE GENOMIC DNA]</scope>
    <source>
        <tissue evidence="2">Nenye</tissue>
    </source>
</reference>
<organism evidence="2 3">
    <name type="scientific">Cinchona calisaya</name>
    <dbReference type="NCBI Taxonomy" id="153742"/>
    <lineage>
        <taxon>Eukaryota</taxon>
        <taxon>Viridiplantae</taxon>
        <taxon>Streptophyta</taxon>
        <taxon>Embryophyta</taxon>
        <taxon>Tracheophyta</taxon>
        <taxon>Spermatophyta</taxon>
        <taxon>Magnoliopsida</taxon>
        <taxon>eudicotyledons</taxon>
        <taxon>Gunneridae</taxon>
        <taxon>Pentapetalae</taxon>
        <taxon>asterids</taxon>
        <taxon>lamiids</taxon>
        <taxon>Gentianales</taxon>
        <taxon>Rubiaceae</taxon>
        <taxon>Cinchonoideae</taxon>
        <taxon>Cinchoneae</taxon>
        <taxon>Cinchona</taxon>
    </lineage>
</organism>
<evidence type="ECO:0000256" key="1">
    <source>
        <dbReference type="SAM" id="MobiDB-lite"/>
    </source>
</evidence>
<keyword evidence="3" id="KW-1185">Reference proteome</keyword>
<comment type="caution">
    <text evidence="2">The sequence shown here is derived from an EMBL/GenBank/DDBJ whole genome shotgun (WGS) entry which is preliminary data.</text>
</comment>